<keyword evidence="3" id="KW-1185">Reference proteome</keyword>
<reference evidence="2" key="1">
    <citation type="submission" date="2011-10" db="EMBL/GenBank/DDBJ databases">
        <title>The Genome Sequence of Oxalobacter formigenes HOxBLS.</title>
        <authorList>
            <consortium name="The Broad Institute Genome Sequencing Platform"/>
            <person name="Earl A."/>
            <person name="Ward D."/>
            <person name="Feldgarden M."/>
            <person name="Gevers D."/>
            <person name="Allison M.J."/>
            <person name="Humphrey S."/>
            <person name="Young S.K."/>
            <person name="Zeng Q."/>
            <person name="Gargeya S."/>
            <person name="Fitzgerald M."/>
            <person name="Haas B."/>
            <person name="Abouelleil A."/>
            <person name="Alvarado L."/>
            <person name="Arachchi H.M."/>
            <person name="Berlin A."/>
            <person name="Brown A."/>
            <person name="Chapman S.B."/>
            <person name="Chen Z."/>
            <person name="Dunbar C."/>
            <person name="Freedman E."/>
            <person name="Gearin G."/>
            <person name="Goldberg J."/>
            <person name="Griggs A."/>
            <person name="Gujja S."/>
            <person name="Heiman D."/>
            <person name="Howarth C."/>
            <person name="Larson L."/>
            <person name="Lui A."/>
            <person name="MacDonald P.J.P."/>
            <person name="Montmayeur A."/>
            <person name="Murphy C."/>
            <person name="Neiman D."/>
            <person name="Pearson M."/>
            <person name="Priest M."/>
            <person name="Roberts A."/>
            <person name="Saif S."/>
            <person name="Shea T."/>
            <person name="Shenoy N."/>
            <person name="Sisk P."/>
            <person name="Stolte C."/>
            <person name="Sykes S."/>
            <person name="Wortman J."/>
            <person name="Nusbaum C."/>
            <person name="Birren B."/>
        </authorList>
    </citation>
    <scope>NUCLEOTIDE SEQUENCE [LARGE SCALE GENOMIC DNA]</scope>
    <source>
        <strain evidence="2">HOxBLS</strain>
    </source>
</reference>
<dbReference type="eggNOG" id="COG4675">
    <property type="taxonomic scope" value="Bacteria"/>
</dbReference>
<evidence type="ECO:0000259" key="1">
    <source>
        <dbReference type="Pfam" id="PF07484"/>
    </source>
</evidence>
<dbReference type="Proteomes" id="UP000003973">
    <property type="component" value="Unassembled WGS sequence"/>
</dbReference>
<dbReference type="HOGENOM" id="CLU_064719_0_0_4"/>
<evidence type="ECO:0000313" key="3">
    <source>
        <dbReference type="Proteomes" id="UP000003973"/>
    </source>
</evidence>
<dbReference type="Pfam" id="PF07484">
    <property type="entry name" value="Collar"/>
    <property type="match status" value="1"/>
</dbReference>
<feature type="domain" description="Phage tail collar" evidence="1">
    <location>
        <begin position="187"/>
        <end position="241"/>
    </location>
</feature>
<proteinExistence type="predicted"/>
<gene>
    <name evidence="2" type="ORF">OFAG_01048</name>
</gene>
<dbReference type="InterPro" id="IPR011083">
    <property type="entry name" value="Phage_tail_collar_dom"/>
</dbReference>
<evidence type="ECO:0000313" key="2">
    <source>
        <dbReference type="EMBL" id="EEO27895.1"/>
    </source>
</evidence>
<protein>
    <recommendedName>
        <fullName evidence="1">Phage tail collar domain-containing protein</fullName>
    </recommendedName>
</protein>
<dbReference type="Gene3D" id="3.90.1340.10">
    <property type="entry name" value="Phage tail collar domain"/>
    <property type="match status" value="1"/>
</dbReference>
<dbReference type="AlphaFoldDB" id="C3X3V9"/>
<comment type="caution">
    <text evidence="2">The sequence shown here is derived from an EMBL/GenBank/DDBJ whole genome shotgun (WGS) entry which is preliminary data.</text>
</comment>
<sequence>MAILPDKNLLEGTKEPETTTGEFRLAMGNLRQFIAELLGNDSSKKQDARDTLGAQEKYRADAAGTADALTAAFTPPILKPLHGLHAQVRAKEANTNAAPTFRADETGALPVVKGNNLPLLPGDIAGDGHWLEMKYDATLNKWVLENPACGVSVDAFMEPKLAEKADKTELDEKLAGKLDNTEKIPVGSVIAVAGNVTPDGYLHCNGAPLLISVYPELFAVIGYTYGGDGATMFHLPDLRNRWMRGSDKAGGVLAAGLPNLYGTITDFCWSYGPEPNGTGVFAGSYTGGGSGAYNSNTGGPAMVVFNASLSNGIYGASDTVCPPSINVRYCIKY</sequence>
<organism evidence="2 3">
    <name type="scientific">Oxalobacter paraformigenes</name>
    <dbReference type="NCBI Taxonomy" id="556268"/>
    <lineage>
        <taxon>Bacteria</taxon>
        <taxon>Pseudomonadati</taxon>
        <taxon>Pseudomonadota</taxon>
        <taxon>Betaproteobacteria</taxon>
        <taxon>Burkholderiales</taxon>
        <taxon>Oxalobacteraceae</taxon>
        <taxon>Oxalobacter</taxon>
    </lineage>
</organism>
<dbReference type="InterPro" id="IPR037053">
    <property type="entry name" value="Phage_tail_collar_dom_sf"/>
</dbReference>
<dbReference type="RefSeq" id="WP_005877208.1">
    <property type="nucleotide sequence ID" value="NZ_CABMNL010000001.1"/>
</dbReference>
<name>C3X3V9_9BURK</name>
<accession>C3X3V9</accession>
<dbReference type="SUPFAM" id="SSF88874">
    <property type="entry name" value="Receptor-binding domain of short tail fibre protein gp12"/>
    <property type="match status" value="1"/>
</dbReference>
<dbReference type="EMBL" id="ACDP02000011">
    <property type="protein sequence ID" value="EEO27895.1"/>
    <property type="molecule type" value="Genomic_DNA"/>
</dbReference>